<sequence>MNKSILVLGTRGIPNVPGGVESHCQSLYPLLVKKYGLDITVIARKPYVPYTESVYEGVKLKALPAVTNKSLEAPLHSFLTAFYAIKEGANIVHVHAIGSGLVIPLLRLFGKKVIFTHHSQNYDHQKWGKLAKFIFRLGEKWAMKYSTEVIVISDFMQKLMIEKYGREDTHLIFNGVNPPQLPVQNKINGYLSKYDLKPRDYIIAVGRFSQEKGLDVLLEAYKLSGINKKLVLVGDSDHVTEYSYRLKNTAREMDNVVLTGFLSGDELHSIFSQADIFVLPSFSEGLPIALLEAMSFSLPVIVSDIPANKAVDLEDKCYFSCGDSQKLATLLTMAVDQPLVCYTEYLKKYDWNLIAQQTYDVFLATENGKL</sequence>
<dbReference type="Gene3D" id="3.40.50.2000">
    <property type="entry name" value="Glycogen Phosphorylase B"/>
    <property type="match status" value="2"/>
</dbReference>
<dbReference type="RefSeq" id="WP_101767854.1">
    <property type="nucleotide sequence ID" value="NZ_BPPU01000002.1"/>
</dbReference>
<comment type="caution">
    <text evidence="3">The sequence shown here is derived from an EMBL/GenBank/DDBJ whole genome shotgun (WGS) entry which is preliminary data.</text>
</comment>
<dbReference type="SUPFAM" id="SSF53756">
    <property type="entry name" value="UDP-Glycosyltransferase/glycogen phosphorylase"/>
    <property type="match status" value="1"/>
</dbReference>
<dbReference type="Proteomes" id="UP000234420">
    <property type="component" value="Unassembled WGS sequence"/>
</dbReference>
<evidence type="ECO:0000259" key="1">
    <source>
        <dbReference type="Pfam" id="PF00534"/>
    </source>
</evidence>
<evidence type="ECO:0000313" key="3">
    <source>
        <dbReference type="EMBL" id="PLC58779.1"/>
    </source>
</evidence>
<keyword evidence="4" id="KW-1185">Reference proteome</keyword>
<dbReference type="InterPro" id="IPR001296">
    <property type="entry name" value="Glyco_trans_1"/>
</dbReference>
<dbReference type="GO" id="GO:0016757">
    <property type="term" value="F:glycosyltransferase activity"/>
    <property type="evidence" value="ECO:0007669"/>
    <property type="project" value="InterPro"/>
</dbReference>
<organism evidence="3 4">
    <name type="scientific">Photobacterium carnosum</name>
    <dbReference type="NCBI Taxonomy" id="2023717"/>
    <lineage>
        <taxon>Bacteria</taxon>
        <taxon>Pseudomonadati</taxon>
        <taxon>Pseudomonadota</taxon>
        <taxon>Gammaproteobacteria</taxon>
        <taxon>Vibrionales</taxon>
        <taxon>Vibrionaceae</taxon>
        <taxon>Photobacterium</taxon>
    </lineage>
</organism>
<dbReference type="PANTHER" id="PTHR45947">
    <property type="entry name" value="SULFOQUINOVOSYL TRANSFERASE SQD2"/>
    <property type="match status" value="1"/>
</dbReference>
<dbReference type="CDD" id="cd03801">
    <property type="entry name" value="GT4_PimA-like"/>
    <property type="match status" value="1"/>
</dbReference>
<proteinExistence type="predicted"/>
<dbReference type="Pfam" id="PF13439">
    <property type="entry name" value="Glyco_transf_4"/>
    <property type="match status" value="1"/>
</dbReference>
<feature type="domain" description="Glycosyl transferase family 1" evidence="1">
    <location>
        <begin position="199"/>
        <end position="328"/>
    </location>
</feature>
<feature type="domain" description="Glycosyltransferase subfamily 4-like N-terminal" evidence="2">
    <location>
        <begin position="17"/>
        <end position="178"/>
    </location>
</feature>
<dbReference type="AlphaFoldDB" id="A0A2N4UUT1"/>
<dbReference type="InterPro" id="IPR050194">
    <property type="entry name" value="Glycosyltransferase_grp1"/>
</dbReference>
<dbReference type="Pfam" id="PF00534">
    <property type="entry name" value="Glycos_transf_1"/>
    <property type="match status" value="1"/>
</dbReference>
<evidence type="ECO:0000259" key="2">
    <source>
        <dbReference type="Pfam" id="PF13439"/>
    </source>
</evidence>
<dbReference type="EMBL" id="NPIB01000004">
    <property type="protein sequence ID" value="PLC58779.1"/>
    <property type="molecule type" value="Genomic_DNA"/>
</dbReference>
<dbReference type="PANTHER" id="PTHR45947:SF3">
    <property type="entry name" value="SULFOQUINOVOSYL TRANSFERASE SQD2"/>
    <property type="match status" value="1"/>
</dbReference>
<name>A0A2N4UUT1_9GAMM</name>
<accession>A0A2N4UUT1</accession>
<evidence type="ECO:0000313" key="4">
    <source>
        <dbReference type="Proteomes" id="UP000234420"/>
    </source>
</evidence>
<gene>
    <name evidence="3" type="ORF">CIK00_05140</name>
</gene>
<dbReference type="InterPro" id="IPR028098">
    <property type="entry name" value="Glyco_trans_4-like_N"/>
</dbReference>
<reference evidence="3 4" key="1">
    <citation type="journal article" date="2018" name="Syst. Appl. Microbiol.">
        <title>Photobacterium carnosum sp. nov., isolated from spoiled modified atmosphere packaged poultry meat.</title>
        <authorList>
            <person name="Hilgarth M."/>
            <person name="Fuertes S."/>
            <person name="Ehrmann M."/>
            <person name="Vogel R.F."/>
        </authorList>
    </citation>
    <scope>NUCLEOTIDE SEQUENCE [LARGE SCALE GENOMIC DNA]</scope>
    <source>
        <strain evidence="3 4">TMW 2.2021</strain>
    </source>
</reference>
<protein>
    <submittedName>
        <fullName evidence="3">Phosphonate ABC transporter substrate-binding protein</fullName>
    </submittedName>
</protein>